<organism evidence="1 2">
    <name type="scientific">Methylorubrum rhodinum</name>
    <dbReference type="NCBI Taxonomy" id="29428"/>
    <lineage>
        <taxon>Bacteria</taxon>
        <taxon>Pseudomonadati</taxon>
        <taxon>Pseudomonadota</taxon>
        <taxon>Alphaproteobacteria</taxon>
        <taxon>Hyphomicrobiales</taxon>
        <taxon>Methylobacteriaceae</taxon>
        <taxon>Methylorubrum</taxon>
    </lineage>
</organism>
<dbReference type="Proteomes" id="UP000583454">
    <property type="component" value="Unassembled WGS sequence"/>
</dbReference>
<name>A0A840ZR21_9HYPH</name>
<proteinExistence type="predicted"/>
<dbReference type="InterPro" id="IPR011051">
    <property type="entry name" value="RmlC_Cupin_sf"/>
</dbReference>
<dbReference type="CDD" id="cd06981">
    <property type="entry name" value="cupin_reut_a1446"/>
    <property type="match status" value="1"/>
</dbReference>
<keyword evidence="2" id="KW-1185">Reference proteome</keyword>
<dbReference type="AlphaFoldDB" id="A0A840ZR21"/>
<dbReference type="InterPro" id="IPR014710">
    <property type="entry name" value="RmlC-like_jellyroll"/>
</dbReference>
<evidence type="ECO:0000313" key="1">
    <source>
        <dbReference type="EMBL" id="MBB5759307.1"/>
    </source>
</evidence>
<gene>
    <name evidence="1" type="ORF">HNR00_004041</name>
</gene>
<protein>
    <submittedName>
        <fullName evidence="1">Cupin 2 domain-containing protein</fullName>
    </submittedName>
</protein>
<reference evidence="1 2" key="1">
    <citation type="submission" date="2020-08" db="EMBL/GenBank/DDBJ databases">
        <title>Genomic Encyclopedia of Type Strains, Phase IV (KMG-IV): sequencing the most valuable type-strain genomes for metagenomic binning, comparative biology and taxonomic classification.</title>
        <authorList>
            <person name="Goeker M."/>
        </authorList>
    </citation>
    <scope>NUCLEOTIDE SEQUENCE [LARGE SCALE GENOMIC DNA]</scope>
    <source>
        <strain evidence="1 2">DSM 2163</strain>
    </source>
</reference>
<sequence>MGEDVSNLFAGLPPEGAPEEAFATLLAAPGARIERIVSRGQASPPGFWYDQAEDEWVAVLVGAATLRFADAPEPRHLTPGDHVLIRAHRRHRVEATADPTIWLAVHLARR</sequence>
<dbReference type="EMBL" id="JACHOP010000022">
    <property type="protein sequence ID" value="MBB5759307.1"/>
    <property type="molecule type" value="Genomic_DNA"/>
</dbReference>
<dbReference type="RefSeq" id="WP_183572239.1">
    <property type="nucleotide sequence ID" value="NZ_JACHOP010000022.1"/>
</dbReference>
<dbReference type="Gene3D" id="2.60.120.10">
    <property type="entry name" value="Jelly Rolls"/>
    <property type="match status" value="1"/>
</dbReference>
<evidence type="ECO:0000313" key="2">
    <source>
        <dbReference type="Proteomes" id="UP000583454"/>
    </source>
</evidence>
<dbReference type="SUPFAM" id="SSF51182">
    <property type="entry name" value="RmlC-like cupins"/>
    <property type="match status" value="1"/>
</dbReference>
<comment type="caution">
    <text evidence="1">The sequence shown here is derived from an EMBL/GenBank/DDBJ whole genome shotgun (WGS) entry which is preliminary data.</text>
</comment>
<accession>A0A840ZR21</accession>